<dbReference type="PROSITE" id="PS00041">
    <property type="entry name" value="HTH_ARAC_FAMILY_1"/>
    <property type="match status" value="1"/>
</dbReference>
<dbReference type="Gene3D" id="3.40.10.10">
    <property type="entry name" value="DNA Methylphosphotriester Repair Domain"/>
    <property type="match status" value="1"/>
</dbReference>
<dbReference type="SMART" id="SM00342">
    <property type="entry name" value="HTH_ARAC"/>
    <property type="match status" value="1"/>
</dbReference>
<evidence type="ECO:0000256" key="3">
    <source>
        <dbReference type="ARBA" id="ARBA00022679"/>
    </source>
</evidence>
<dbReference type="PROSITE" id="PS01124">
    <property type="entry name" value="HTH_ARAC_FAMILY_2"/>
    <property type="match status" value="1"/>
</dbReference>
<dbReference type="InterPro" id="IPR018062">
    <property type="entry name" value="HTH_AraC-typ_CS"/>
</dbReference>
<keyword evidence="7" id="KW-0805">Transcription regulation</keyword>
<organism evidence="13 14">
    <name type="scientific">Paenibacillus baimaensis</name>
    <dbReference type="NCBI Taxonomy" id="2982185"/>
    <lineage>
        <taxon>Bacteria</taxon>
        <taxon>Bacillati</taxon>
        <taxon>Bacillota</taxon>
        <taxon>Bacilli</taxon>
        <taxon>Bacillales</taxon>
        <taxon>Paenibacillaceae</taxon>
        <taxon>Paenibacillus</taxon>
    </lineage>
</organism>
<dbReference type="InterPro" id="IPR035451">
    <property type="entry name" value="Ada-like_dom_sf"/>
</dbReference>
<evidence type="ECO:0000256" key="8">
    <source>
        <dbReference type="ARBA" id="ARBA00023125"/>
    </source>
</evidence>
<reference evidence="13 14" key="1">
    <citation type="submission" date="2022-09" db="EMBL/GenBank/DDBJ databases">
        <authorList>
            <person name="Han X.L."/>
            <person name="Wang Q."/>
            <person name="Lu T."/>
        </authorList>
    </citation>
    <scope>NUCLEOTIDE SEQUENCE [LARGE SCALE GENOMIC DNA]</scope>
    <source>
        <strain evidence="13 14">WQ 127069</strain>
    </source>
</reference>
<name>A0ABT2URG6_9BACL</name>
<dbReference type="Gene3D" id="1.10.10.60">
    <property type="entry name" value="Homeodomain-like"/>
    <property type="match status" value="2"/>
</dbReference>
<evidence type="ECO:0000256" key="1">
    <source>
        <dbReference type="ARBA" id="ARBA00001947"/>
    </source>
</evidence>
<dbReference type="PANTHER" id="PTHR43280:SF28">
    <property type="entry name" value="HTH-TYPE TRANSCRIPTIONAL ACTIVATOR RHAS"/>
    <property type="match status" value="1"/>
</dbReference>
<dbReference type="Pfam" id="PF12833">
    <property type="entry name" value="HTH_18"/>
    <property type="match status" value="1"/>
</dbReference>
<evidence type="ECO:0000313" key="13">
    <source>
        <dbReference type="EMBL" id="MCU6796422.1"/>
    </source>
</evidence>
<gene>
    <name evidence="13" type="ORF">OB236_30290</name>
</gene>
<evidence type="ECO:0000256" key="4">
    <source>
        <dbReference type="ARBA" id="ARBA00022723"/>
    </source>
</evidence>
<dbReference type="PIRSF" id="PIRSF000408">
    <property type="entry name" value="Alkyltransferas_AdaA"/>
    <property type="match status" value="1"/>
</dbReference>
<dbReference type="SUPFAM" id="SSF46689">
    <property type="entry name" value="Homeodomain-like"/>
    <property type="match status" value="2"/>
</dbReference>
<dbReference type="Pfam" id="PF02805">
    <property type="entry name" value="Ada_Zn_binding"/>
    <property type="match status" value="1"/>
</dbReference>
<dbReference type="InterPro" id="IPR009057">
    <property type="entry name" value="Homeodomain-like_sf"/>
</dbReference>
<evidence type="ECO:0000259" key="12">
    <source>
        <dbReference type="PROSITE" id="PS01124"/>
    </source>
</evidence>
<accession>A0ABT2URG6</accession>
<keyword evidence="2" id="KW-0489">Methyltransferase</keyword>
<comment type="cofactor">
    <cofactor evidence="1">
        <name>Zn(2+)</name>
        <dbReference type="ChEBI" id="CHEBI:29105"/>
    </cofactor>
</comment>
<keyword evidence="9" id="KW-0010">Activator</keyword>
<dbReference type="InterPro" id="IPR004026">
    <property type="entry name" value="Ada_DNA_repair_Zn-bd"/>
</dbReference>
<keyword evidence="6" id="KW-0862">Zinc</keyword>
<evidence type="ECO:0000256" key="2">
    <source>
        <dbReference type="ARBA" id="ARBA00022603"/>
    </source>
</evidence>
<evidence type="ECO:0000256" key="7">
    <source>
        <dbReference type="ARBA" id="ARBA00023015"/>
    </source>
</evidence>
<keyword evidence="8" id="KW-0238">DNA-binding</keyword>
<dbReference type="RefSeq" id="WP_262687334.1">
    <property type="nucleotide sequence ID" value="NZ_JAOQIO010000103.1"/>
</dbReference>
<dbReference type="InterPro" id="IPR016220">
    <property type="entry name" value="Me-P-triester_DNA_alkyl-Trfase"/>
</dbReference>
<dbReference type="InterPro" id="IPR018060">
    <property type="entry name" value="HTH_AraC"/>
</dbReference>
<keyword evidence="5" id="KW-0227">DNA damage</keyword>
<protein>
    <submittedName>
        <fullName evidence="13">Bifunctional transcriptional activator/DNA repair enzyme AdaA</fullName>
    </submittedName>
</protein>
<keyword evidence="4" id="KW-0479">Metal-binding</keyword>
<evidence type="ECO:0000256" key="9">
    <source>
        <dbReference type="ARBA" id="ARBA00023159"/>
    </source>
</evidence>
<sequence>MPNPEALTEEMWQAILTNDASYDGQFFYAVKTTGIFCRPSCKSRPPNKKNVGYFRTSQQAVSAKFRPCKRCKPTGQRLPDDEWVALVTEYIDTNYAEALSLEILAVICHGSPYHMHRTFKRVKGITPVEYIQQVRINQAKEKLISSNKPVGEVGVDVGLSNTPYFITLFKKKTGHTPASYRQLQQHNMKEAFENGKQHEFTTLLDDNHT</sequence>
<keyword evidence="11" id="KW-0234">DNA repair</keyword>
<keyword evidence="3" id="KW-0808">Transferase</keyword>
<proteinExistence type="predicted"/>
<evidence type="ECO:0000313" key="14">
    <source>
        <dbReference type="Proteomes" id="UP001652445"/>
    </source>
</evidence>
<evidence type="ECO:0000256" key="6">
    <source>
        <dbReference type="ARBA" id="ARBA00022833"/>
    </source>
</evidence>
<dbReference type="EMBL" id="JAOQIO010000103">
    <property type="protein sequence ID" value="MCU6796422.1"/>
    <property type="molecule type" value="Genomic_DNA"/>
</dbReference>
<dbReference type="Proteomes" id="UP001652445">
    <property type="component" value="Unassembled WGS sequence"/>
</dbReference>
<evidence type="ECO:0000256" key="10">
    <source>
        <dbReference type="ARBA" id="ARBA00023163"/>
    </source>
</evidence>
<dbReference type="PANTHER" id="PTHR43280">
    <property type="entry name" value="ARAC-FAMILY TRANSCRIPTIONAL REGULATOR"/>
    <property type="match status" value="1"/>
</dbReference>
<keyword evidence="10" id="KW-0804">Transcription</keyword>
<evidence type="ECO:0000256" key="11">
    <source>
        <dbReference type="ARBA" id="ARBA00023204"/>
    </source>
</evidence>
<comment type="caution">
    <text evidence="13">The sequence shown here is derived from an EMBL/GenBank/DDBJ whole genome shotgun (WGS) entry which is preliminary data.</text>
</comment>
<keyword evidence="14" id="KW-1185">Reference proteome</keyword>
<feature type="domain" description="HTH araC/xylS-type" evidence="12">
    <location>
        <begin position="85"/>
        <end position="183"/>
    </location>
</feature>
<evidence type="ECO:0000256" key="5">
    <source>
        <dbReference type="ARBA" id="ARBA00022763"/>
    </source>
</evidence>
<dbReference type="SUPFAM" id="SSF57884">
    <property type="entry name" value="Ada DNA repair protein, N-terminal domain (N-Ada 10)"/>
    <property type="match status" value="1"/>
</dbReference>